<protein>
    <submittedName>
        <fullName evidence="2">Uncharacterized protein</fullName>
    </submittedName>
</protein>
<evidence type="ECO:0000313" key="3">
    <source>
        <dbReference type="Proteomes" id="UP000004947"/>
    </source>
</evidence>
<evidence type="ECO:0000313" key="2">
    <source>
        <dbReference type="EMBL" id="EDM25992.1"/>
    </source>
</evidence>
<reference evidence="2 3" key="1">
    <citation type="journal article" date="2010" name="J. Bacteriol.">
        <title>Genome sequence of Lentisphaera araneosa HTCC2155T, the type species of the order Lentisphaerales in the phylum Lentisphaerae.</title>
        <authorList>
            <person name="Thrash J.C."/>
            <person name="Cho J.C."/>
            <person name="Vergin K.L."/>
            <person name="Morris R.M."/>
            <person name="Giovannoni S.J."/>
        </authorList>
    </citation>
    <scope>NUCLEOTIDE SEQUENCE [LARGE SCALE GENOMIC DNA]</scope>
    <source>
        <strain evidence="2 3">HTCC2155</strain>
    </source>
</reference>
<sequence length="164" mass="19322">MKIFAVITIIIVLILSAFIGLNVFIKNIYEETKAQDDSITFTLKEVDQSDQVFIDNITSTWEETRLKDNLVEMVIQNQKTKPSMDAVILLFTSKMDNYSYFKWERNMKHIAEGSVRSIVQLYCNDQIIYHSKKQNYVYIKSKNIIHYYTVSGNKILEIKYEKKI</sequence>
<name>A6DQU2_9BACT</name>
<keyword evidence="1" id="KW-1133">Transmembrane helix</keyword>
<keyword evidence="1" id="KW-0472">Membrane</keyword>
<dbReference type="Proteomes" id="UP000004947">
    <property type="component" value="Unassembled WGS sequence"/>
</dbReference>
<dbReference type="EMBL" id="ABCK01000021">
    <property type="protein sequence ID" value="EDM25992.1"/>
    <property type="molecule type" value="Genomic_DNA"/>
</dbReference>
<comment type="caution">
    <text evidence="2">The sequence shown here is derived from an EMBL/GenBank/DDBJ whole genome shotgun (WGS) entry which is preliminary data.</text>
</comment>
<dbReference type="STRING" id="313628.LNTAR_19382"/>
<gene>
    <name evidence="2" type="ORF">LNTAR_19382</name>
</gene>
<feature type="transmembrane region" description="Helical" evidence="1">
    <location>
        <begin position="6"/>
        <end position="25"/>
    </location>
</feature>
<organism evidence="2 3">
    <name type="scientific">Lentisphaera araneosa HTCC2155</name>
    <dbReference type="NCBI Taxonomy" id="313628"/>
    <lineage>
        <taxon>Bacteria</taxon>
        <taxon>Pseudomonadati</taxon>
        <taxon>Lentisphaerota</taxon>
        <taxon>Lentisphaeria</taxon>
        <taxon>Lentisphaerales</taxon>
        <taxon>Lentisphaeraceae</taxon>
        <taxon>Lentisphaera</taxon>
    </lineage>
</organism>
<dbReference type="AlphaFoldDB" id="A6DQU2"/>
<keyword evidence="3" id="KW-1185">Reference proteome</keyword>
<accession>A6DQU2</accession>
<dbReference type="RefSeq" id="WP_007280215.1">
    <property type="nucleotide sequence ID" value="NZ_ABCK01000021.1"/>
</dbReference>
<keyword evidence="1" id="KW-0812">Transmembrane</keyword>
<proteinExistence type="predicted"/>
<evidence type="ECO:0000256" key="1">
    <source>
        <dbReference type="SAM" id="Phobius"/>
    </source>
</evidence>